<name>A0AAD9UAV1_9ROSI</name>
<keyword evidence="2" id="KW-1185">Reference proteome</keyword>
<sequence>MAEDLVLVIRVECDYVCDNGCLIRREPKTCFVKLLAYYENIKNLDLKNLKRFGIYIYIFLNFRRDLETVKSLKSNPLEMESLTHTFFVFGLKVVDDDDDWGFKVEG</sequence>
<dbReference type="EMBL" id="JANJYI010000005">
    <property type="protein sequence ID" value="KAK2650841.1"/>
    <property type="molecule type" value="Genomic_DNA"/>
</dbReference>
<accession>A0AAD9UAV1</accession>
<organism evidence="1 2">
    <name type="scientific">Dipteronia dyeriana</name>
    <dbReference type="NCBI Taxonomy" id="168575"/>
    <lineage>
        <taxon>Eukaryota</taxon>
        <taxon>Viridiplantae</taxon>
        <taxon>Streptophyta</taxon>
        <taxon>Embryophyta</taxon>
        <taxon>Tracheophyta</taxon>
        <taxon>Spermatophyta</taxon>
        <taxon>Magnoliopsida</taxon>
        <taxon>eudicotyledons</taxon>
        <taxon>Gunneridae</taxon>
        <taxon>Pentapetalae</taxon>
        <taxon>rosids</taxon>
        <taxon>malvids</taxon>
        <taxon>Sapindales</taxon>
        <taxon>Sapindaceae</taxon>
        <taxon>Hippocastanoideae</taxon>
        <taxon>Acereae</taxon>
        <taxon>Dipteronia</taxon>
    </lineage>
</organism>
<dbReference type="Proteomes" id="UP001280121">
    <property type="component" value="Unassembled WGS sequence"/>
</dbReference>
<gene>
    <name evidence="1" type="ORF">Ddye_018330</name>
</gene>
<evidence type="ECO:0000313" key="2">
    <source>
        <dbReference type="Proteomes" id="UP001280121"/>
    </source>
</evidence>
<dbReference type="AlphaFoldDB" id="A0AAD9UAV1"/>
<comment type="caution">
    <text evidence="1">The sequence shown here is derived from an EMBL/GenBank/DDBJ whole genome shotgun (WGS) entry which is preliminary data.</text>
</comment>
<reference evidence="1" key="1">
    <citation type="journal article" date="2023" name="Plant J.">
        <title>Genome sequences and population genomics provide insights into the demographic history, inbreeding, and mutation load of two 'living fossil' tree species of Dipteronia.</title>
        <authorList>
            <person name="Feng Y."/>
            <person name="Comes H.P."/>
            <person name="Chen J."/>
            <person name="Zhu S."/>
            <person name="Lu R."/>
            <person name="Zhang X."/>
            <person name="Li P."/>
            <person name="Qiu J."/>
            <person name="Olsen K.M."/>
            <person name="Qiu Y."/>
        </authorList>
    </citation>
    <scope>NUCLEOTIDE SEQUENCE</scope>
    <source>
        <strain evidence="1">KIB01</strain>
    </source>
</reference>
<evidence type="ECO:0000313" key="1">
    <source>
        <dbReference type="EMBL" id="KAK2650841.1"/>
    </source>
</evidence>
<proteinExistence type="predicted"/>
<protein>
    <submittedName>
        <fullName evidence="1">Uncharacterized protein</fullName>
    </submittedName>
</protein>